<sequence>MLHIPHDGDGIVKFVGFDPGTSFPGVGLLHYDVEARVIVRATAVALNLEKMAKRSPHFQYQNLRYLKLQAFRMYQRALFKKERPMAIASEHPYINPRMPGAVIPLAECLYMTEQEVHAYNPYMCLERIDPSSIKNAVGVKGNSGEKHAMTEAIKKIPEIMDVLVGDIDAMDNNAVDSLAVAYCSLKRELNHGN</sequence>
<proteinExistence type="predicted"/>
<evidence type="ECO:0000313" key="1">
    <source>
        <dbReference type="EMBL" id="BAQ02617.1"/>
    </source>
</evidence>
<name>A0A0A8J8T0_9CAUD</name>
<keyword evidence="2" id="KW-1185">Reference proteome</keyword>
<accession>A0A0A8J8T0</accession>
<evidence type="ECO:0000313" key="2">
    <source>
        <dbReference type="Proteomes" id="UP000203794"/>
    </source>
</evidence>
<reference evidence="1 2" key="1">
    <citation type="submission" date="2014-12" db="EMBL/GenBank/DDBJ databases">
        <title>Genome analysis of a novel jumbo phage RSL2 infecting the phytopathogen Ralstonia solanacearum.</title>
        <authorList>
            <person name="Kawasaki T."/>
            <person name="Fujie M."/>
            <person name="Chatchawankanphanich O."/>
            <person name="Ogata H."/>
            <person name="Yamada T."/>
        </authorList>
    </citation>
    <scope>NUCLEOTIDE SEQUENCE [LARGE SCALE GENOMIC DNA]</scope>
    <source>
        <strain evidence="1 2">RSL2</strain>
    </source>
</reference>
<dbReference type="InterPro" id="IPR036397">
    <property type="entry name" value="RNaseH_sf"/>
</dbReference>
<organism evidence="1 2">
    <name type="scientific">Ralstonia phage RSL2</name>
    <dbReference type="NCBI Taxonomy" id="1585840"/>
    <lineage>
        <taxon>Viruses</taxon>
        <taxon>Duplodnaviria</taxon>
        <taxon>Heunggongvirae</taxon>
        <taxon>Uroviricota</taxon>
        <taxon>Caudoviricetes</taxon>
        <taxon>Chimalliviridae</taxon>
        <taxon>Chiangmaivirus</taxon>
        <taxon>Chiangmaivirus RSL2</taxon>
    </lineage>
</organism>
<dbReference type="Proteomes" id="UP000203794">
    <property type="component" value="Segment"/>
</dbReference>
<dbReference type="KEGG" id="vg:26639530"/>
<dbReference type="GeneID" id="26639530"/>
<dbReference type="OrthoDB" id="31159at10239"/>
<protein>
    <submittedName>
        <fullName evidence="1">Uncharacterized protein</fullName>
    </submittedName>
</protein>
<dbReference type="RefSeq" id="YP_009212938.1">
    <property type="nucleotide sequence ID" value="NC_028950.1"/>
</dbReference>
<dbReference type="EMBL" id="AP014693">
    <property type="protein sequence ID" value="BAQ02617.1"/>
    <property type="molecule type" value="Genomic_DNA"/>
</dbReference>
<dbReference type="GO" id="GO:0003676">
    <property type="term" value="F:nucleic acid binding"/>
    <property type="evidence" value="ECO:0007669"/>
    <property type="project" value="InterPro"/>
</dbReference>
<dbReference type="Gene3D" id="3.30.420.10">
    <property type="entry name" value="Ribonuclease H-like superfamily/Ribonuclease H"/>
    <property type="match status" value="1"/>
</dbReference>